<dbReference type="Proteomes" id="UP000660745">
    <property type="component" value="Unassembled WGS sequence"/>
</dbReference>
<reference evidence="1" key="1">
    <citation type="journal article" date="2014" name="Int. J. Syst. Evol. Microbiol.">
        <title>Complete genome sequence of Corynebacterium casei LMG S-19264T (=DSM 44701T), isolated from a smear-ripened cheese.</title>
        <authorList>
            <consortium name="US DOE Joint Genome Institute (JGI-PGF)"/>
            <person name="Walter F."/>
            <person name="Albersmeier A."/>
            <person name="Kalinowski J."/>
            <person name="Ruckert C."/>
        </authorList>
    </citation>
    <scope>NUCLEOTIDE SEQUENCE</scope>
    <source>
        <strain evidence="1">CGMCC 4.7430</strain>
    </source>
</reference>
<evidence type="ECO:0000313" key="1">
    <source>
        <dbReference type="EMBL" id="GGP18656.1"/>
    </source>
</evidence>
<gene>
    <name evidence="1" type="ORF">GCM10012278_91530</name>
</gene>
<name>A0A918EBL0_9ACTN</name>
<comment type="caution">
    <text evidence="1">The sequence shown here is derived from an EMBL/GenBank/DDBJ whole genome shotgun (WGS) entry which is preliminary data.</text>
</comment>
<protein>
    <submittedName>
        <fullName evidence="1">Uncharacterized protein</fullName>
    </submittedName>
</protein>
<organism evidence="1 2">
    <name type="scientific">Nonomuraea glycinis</name>
    <dbReference type="NCBI Taxonomy" id="2047744"/>
    <lineage>
        <taxon>Bacteria</taxon>
        <taxon>Bacillati</taxon>
        <taxon>Actinomycetota</taxon>
        <taxon>Actinomycetes</taxon>
        <taxon>Streptosporangiales</taxon>
        <taxon>Streptosporangiaceae</taxon>
        <taxon>Nonomuraea</taxon>
    </lineage>
</organism>
<dbReference type="AlphaFoldDB" id="A0A918EBL0"/>
<evidence type="ECO:0000313" key="2">
    <source>
        <dbReference type="Proteomes" id="UP000660745"/>
    </source>
</evidence>
<accession>A0A918EBL0</accession>
<dbReference type="EMBL" id="BMNK01000032">
    <property type="protein sequence ID" value="GGP18656.1"/>
    <property type="molecule type" value="Genomic_DNA"/>
</dbReference>
<sequence length="203" mass="21853">MEILGLSLPRPITFAEAQEVIDEDGHGEPGSRDHLSRVFVTPEVDGWTLVIGAWCDPFDGERREDVLRLCRALSARYGGAQAYYYGAQGDGSAWLVAENGCAVRRYAATGEPDDKSLTLGNPLPYEQVRLLELGLSVDGDLRTASVEQIDEWTLAAFDMAPEIAAACGVSPFTLTHDTKVCGTGVLAITPEGAGRAFEDTEDC</sequence>
<keyword evidence="2" id="KW-1185">Reference proteome</keyword>
<proteinExistence type="predicted"/>
<reference evidence="1" key="2">
    <citation type="submission" date="2020-09" db="EMBL/GenBank/DDBJ databases">
        <authorList>
            <person name="Sun Q."/>
            <person name="Zhou Y."/>
        </authorList>
    </citation>
    <scope>NUCLEOTIDE SEQUENCE</scope>
    <source>
        <strain evidence="1">CGMCC 4.7430</strain>
    </source>
</reference>